<dbReference type="GO" id="GO:0008483">
    <property type="term" value="F:transaminase activity"/>
    <property type="evidence" value="ECO:0007669"/>
    <property type="project" value="UniProtKB-KW"/>
</dbReference>
<comment type="similarity">
    <text evidence="2 8">Belongs to the trans-sulfuration enzymes family.</text>
</comment>
<dbReference type="InterPro" id="IPR015424">
    <property type="entry name" value="PyrdxlP-dep_Trfase"/>
</dbReference>
<evidence type="ECO:0000256" key="2">
    <source>
        <dbReference type="ARBA" id="ARBA00009077"/>
    </source>
</evidence>
<feature type="compositionally biased region" description="Low complexity" evidence="9">
    <location>
        <begin position="401"/>
        <end position="410"/>
    </location>
</feature>
<dbReference type="Gene3D" id="3.40.640.10">
    <property type="entry name" value="Type I PLP-dependent aspartate aminotransferase-like (Major domain)"/>
    <property type="match status" value="1"/>
</dbReference>
<feature type="region of interest" description="Disordered" evidence="9">
    <location>
        <begin position="1"/>
        <end position="58"/>
    </location>
</feature>
<dbReference type="SUPFAM" id="SSF53383">
    <property type="entry name" value="PLP-dependent transferases"/>
    <property type="match status" value="1"/>
</dbReference>
<keyword evidence="10" id="KW-0032">Aminotransferase</keyword>
<dbReference type="PANTHER" id="PTHR11808:SF80">
    <property type="entry name" value="CYSTATHIONINE GAMMA-LYASE"/>
    <property type="match status" value="1"/>
</dbReference>
<feature type="compositionally biased region" description="Basic and acidic residues" evidence="9">
    <location>
        <begin position="17"/>
        <end position="29"/>
    </location>
</feature>
<dbReference type="GO" id="GO:0018826">
    <property type="term" value="F:methionine gamma-lyase activity"/>
    <property type="evidence" value="ECO:0007669"/>
    <property type="project" value="UniProtKB-EC"/>
</dbReference>
<organism evidence="10 11">
    <name type="scientific">Cohnella rhizosphaerae</name>
    <dbReference type="NCBI Taxonomy" id="1457232"/>
    <lineage>
        <taxon>Bacteria</taxon>
        <taxon>Bacillati</taxon>
        <taxon>Bacillota</taxon>
        <taxon>Bacilli</taxon>
        <taxon>Bacillales</taxon>
        <taxon>Paenibacillaceae</taxon>
        <taxon>Cohnella</taxon>
    </lineage>
</organism>
<evidence type="ECO:0000256" key="9">
    <source>
        <dbReference type="SAM" id="MobiDB-lite"/>
    </source>
</evidence>
<sequence length="424" mass="45517">MDEATLGGRGTEANAGTDERQHLSERDTHVAGAGGPGLNESLASGEPLPAKSSSLKPPLSKQDICLQLGDDYDRHLGAIVPPIFQNTLFTRKTTNHGYTYTRIANPTTEIAERKIAALEGAEAARCFSSGMAAISAALMSVMEKDCHIVCPLNVYPPVKGFLDVYMRRFGVETTFVSGTDVAEIEAALRPNTRAIYLETPLSNVFTLQDLRAIAALAKAHGVTTIADNTWATPLYQNPIAFGIDIVVHSATKYMGGHSDILAGVMVGSLARMERVTHEERGLFGAAMDPHQAWLLIRGLRTLPLRMRQHQESAMRIAAHLETHPLVERVLYPGLPSHPQHALARSQMSGCTGLLSFVPRGTPEQIVGFVKGLALFEEGPSWGGLREPGQHAGTRHRRGDVAADGDAAAARPSLDRAGGCGRIDG</sequence>
<dbReference type="EMBL" id="JAPDIA010000007">
    <property type="protein sequence ID" value="MDG0811611.1"/>
    <property type="molecule type" value="Genomic_DNA"/>
</dbReference>
<dbReference type="FunFam" id="3.40.640.10:FF:000046">
    <property type="entry name" value="Cystathionine gamma-lyase"/>
    <property type="match status" value="1"/>
</dbReference>
<dbReference type="InterPro" id="IPR000277">
    <property type="entry name" value="Cys/Met-Metab_PyrdxlP-dep_enz"/>
</dbReference>
<dbReference type="PANTHER" id="PTHR11808">
    <property type="entry name" value="TRANS-SULFURATION ENZYME FAMILY MEMBER"/>
    <property type="match status" value="1"/>
</dbReference>
<dbReference type="Proteomes" id="UP001153404">
    <property type="component" value="Unassembled WGS sequence"/>
</dbReference>
<dbReference type="InterPro" id="IPR015422">
    <property type="entry name" value="PyrdxlP-dep_Trfase_small"/>
</dbReference>
<dbReference type="GO" id="GO:0047982">
    <property type="term" value="F:homocysteine desulfhydrase activity"/>
    <property type="evidence" value="ECO:0007669"/>
    <property type="project" value="UniProtKB-EC"/>
</dbReference>
<comment type="catalytic activity">
    <reaction evidence="6">
        <text>L-homocysteine + H2O = 2-oxobutanoate + hydrogen sulfide + NH4(+) + H(+)</text>
        <dbReference type="Rhea" id="RHEA:14501"/>
        <dbReference type="ChEBI" id="CHEBI:15377"/>
        <dbReference type="ChEBI" id="CHEBI:15378"/>
        <dbReference type="ChEBI" id="CHEBI:16763"/>
        <dbReference type="ChEBI" id="CHEBI:28938"/>
        <dbReference type="ChEBI" id="CHEBI:29919"/>
        <dbReference type="ChEBI" id="CHEBI:58199"/>
        <dbReference type="EC" id="4.4.1.2"/>
    </reaction>
    <physiologicalReaction direction="left-to-right" evidence="6">
        <dbReference type="Rhea" id="RHEA:14502"/>
    </physiologicalReaction>
</comment>
<dbReference type="GO" id="GO:0019346">
    <property type="term" value="P:transsulfuration"/>
    <property type="evidence" value="ECO:0007669"/>
    <property type="project" value="InterPro"/>
</dbReference>
<comment type="cofactor">
    <cofactor evidence="1 8">
        <name>pyridoxal 5'-phosphate</name>
        <dbReference type="ChEBI" id="CHEBI:597326"/>
    </cofactor>
</comment>
<evidence type="ECO:0000256" key="4">
    <source>
        <dbReference type="ARBA" id="ARBA00047175"/>
    </source>
</evidence>
<dbReference type="CDD" id="cd00614">
    <property type="entry name" value="CGS_like"/>
    <property type="match status" value="1"/>
</dbReference>
<feature type="compositionally biased region" description="Low complexity" evidence="9">
    <location>
        <begin position="47"/>
        <end position="58"/>
    </location>
</feature>
<evidence type="ECO:0000313" key="10">
    <source>
        <dbReference type="EMBL" id="MDG0811611.1"/>
    </source>
</evidence>
<proteinExistence type="inferred from homology"/>
<evidence type="ECO:0000256" key="5">
    <source>
        <dbReference type="ARBA" id="ARBA00047199"/>
    </source>
</evidence>
<dbReference type="AlphaFoldDB" id="A0A9X4KUX2"/>
<dbReference type="Gene3D" id="3.90.1150.10">
    <property type="entry name" value="Aspartate Aminotransferase, domain 1"/>
    <property type="match status" value="1"/>
</dbReference>
<dbReference type="InterPro" id="IPR054542">
    <property type="entry name" value="Cys_met_metab_PP"/>
</dbReference>
<dbReference type="Pfam" id="PF01053">
    <property type="entry name" value="Cys_Met_Meta_PP"/>
    <property type="match status" value="1"/>
</dbReference>
<accession>A0A9X4KUX2</accession>
<reference evidence="10" key="1">
    <citation type="submission" date="2022-10" db="EMBL/GenBank/DDBJ databases">
        <title>Comparative genomic analysis of Cohnella hashimotonis sp. nov., isolated from the International Space Station.</title>
        <authorList>
            <person name="Simpson A."/>
            <person name="Venkateswaran K."/>
        </authorList>
    </citation>
    <scope>NUCLEOTIDE SEQUENCE</scope>
    <source>
        <strain evidence="10">DSM 28161</strain>
    </source>
</reference>
<dbReference type="InterPro" id="IPR015421">
    <property type="entry name" value="PyrdxlP-dep_Trfase_major"/>
</dbReference>
<evidence type="ECO:0000256" key="6">
    <source>
        <dbReference type="ARBA" id="ARBA00048780"/>
    </source>
</evidence>
<evidence type="ECO:0000313" key="11">
    <source>
        <dbReference type="Proteomes" id="UP001153404"/>
    </source>
</evidence>
<dbReference type="GO" id="GO:0005737">
    <property type="term" value="C:cytoplasm"/>
    <property type="evidence" value="ECO:0007669"/>
    <property type="project" value="TreeGrafter"/>
</dbReference>
<dbReference type="EC" id="4.4.1.2" evidence="4"/>
<comment type="caution">
    <text evidence="10">The sequence shown here is derived from an EMBL/GenBank/DDBJ whole genome shotgun (WGS) entry which is preliminary data.</text>
</comment>
<dbReference type="GO" id="GO:0030170">
    <property type="term" value="F:pyridoxal phosphate binding"/>
    <property type="evidence" value="ECO:0007669"/>
    <property type="project" value="InterPro"/>
</dbReference>
<keyword evidence="11" id="KW-1185">Reference proteome</keyword>
<evidence type="ECO:0000256" key="1">
    <source>
        <dbReference type="ARBA" id="ARBA00001933"/>
    </source>
</evidence>
<evidence type="ECO:0000256" key="7">
    <source>
        <dbReference type="ARBA" id="ARBA00052699"/>
    </source>
</evidence>
<protein>
    <recommendedName>
        <fullName evidence="4">homocysteine desulfhydrase</fullName>
        <ecNumber evidence="4">4.4.1.2</ecNumber>
    </recommendedName>
    <alternativeName>
        <fullName evidence="5">Homocysteine desulfhydrase</fullName>
    </alternativeName>
</protein>
<keyword evidence="3 8" id="KW-0663">Pyridoxal phosphate</keyword>
<dbReference type="PROSITE" id="PS00868">
    <property type="entry name" value="CYS_MET_METAB_PP"/>
    <property type="match status" value="1"/>
</dbReference>
<gene>
    <name evidence="10" type="ORF">OMP40_21230</name>
</gene>
<name>A0A9X4KUX2_9BACL</name>
<evidence type="ECO:0000256" key="3">
    <source>
        <dbReference type="ARBA" id="ARBA00022898"/>
    </source>
</evidence>
<keyword evidence="10" id="KW-0808">Transferase</keyword>
<feature type="region of interest" description="Disordered" evidence="9">
    <location>
        <begin position="381"/>
        <end position="424"/>
    </location>
</feature>
<comment type="catalytic activity">
    <reaction evidence="7">
        <text>L-methionine + H2O = methanethiol + 2-oxobutanoate + NH4(+)</text>
        <dbReference type="Rhea" id="RHEA:23800"/>
        <dbReference type="ChEBI" id="CHEBI:15377"/>
        <dbReference type="ChEBI" id="CHEBI:16007"/>
        <dbReference type="ChEBI" id="CHEBI:16763"/>
        <dbReference type="ChEBI" id="CHEBI:28938"/>
        <dbReference type="ChEBI" id="CHEBI:57844"/>
        <dbReference type="EC" id="4.4.1.11"/>
    </reaction>
    <physiologicalReaction direction="left-to-right" evidence="7">
        <dbReference type="Rhea" id="RHEA:23801"/>
    </physiologicalReaction>
</comment>
<evidence type="ECO:0000256" key="8">
    <source>
        <dbReference type="RuleBase" id="RU362118"/>
    </source>
</evidence>